<evidence type="ECO:0000313" key="9">
    <source>
        <dbReference type="EMBL" id="MDN3618925.1"/>
    </source>
</evidence>
<dbReference type="InterPro" id="IPR017475">
    <property type="entry name" value="EPS_sugar_tfrase"/>
</dbReference>
<feature type="domain" description="Bacterial sugar transferase" evidence="8">
    <location>
        <begin position="274"/>
        <end position="455"/>
    </location>
</feature>
<feature type="transmembrane region" description="Helical" evidence="7">
    <location>
        <begin position="15"/>
        <end position="40"/>
    </location>
</feature>
<feature type="transmembrane region" description="Helical" evidence="7">
    <location>
        <begin position="278"/>
        <end position="302"/>
    </location>
</feature>
<evidence type="ECO:0000256" key="4">
    <source>
        <dbReference type="ARBA" id="ARBA00022692"/>
    </source>
</evidence>
<evidence type="ECO:0000256" key="5">
    <source>
        <dbReference type="ARBA" id="ARBA00022989"/>
    </source>
</evidence>
<keyword evidence="6 7" id="KW-0472">Membrane</keyword>
<feature type="transmembrane region" description="Helical" evidence="7">
    <location>
        <begin position="83"/>
        <end position="101"/>
    </location>
</feature>
<feature type="transmembrane region" description="Helical" evidence="7">
    <location>
        <begin position="52"/>
        <end position="71"/>
    </location>
</feature>
<protein>
    <submittedName>
        <fullName evidence="9">Exopolysaccharide biosynthesis polyprenyl glycosylphosphotransferase</fullName>
    </submittedName>
</protein>
<dbReference type="Proteomes" id="UP001228636">
    <property type="component" value="Unassembled WGS sequence"/>
</dbReference>
<gene>
    <name evidence="9" type="ORF">QWY81_05565</name>
</gene>
<dbReference type="EMBL" id="JAUFQH010000004">
    <property type="protein sequence ID" value="MDN3618925.1"/>
    <property type="molecule type" value="Genomic_DNA"/>
</dbReference>
<evidence type="ECO:0000256" key="3">
    <source>
        <dbReference type="ARBA" id="ARBA00022679"/>
    </source>
</evidence>
<sequence>MTEKISYFNVSERKLFLRIIDVIILISSLYLASLFINFTYINFSNSIVLTKIVLLVFYFLIFGQIFQLYGLGVSNNKYLTVRSLVLTVFVTTILYIFTPYFSPVLPSNRLQIIYFFLLSFIPILLWRFIYISLIFSPKYFKSVIFIGNSERIKKLLTQVNSDSFHNVHAYLSDKEVERVNGYIDISKTTISSILENNAISEVIVSKRDLSDEVVNRLNKELILLFEKGVNIVSYETFYEDVNVRIPREYLDHNFYRHINFSKNNSNNFYLFGLRIVDILLSLVGAIGFLCVIPLIFIGNIIANRGPLFYTQLRVGKNGKPFRIFKLRSMVRDAEKGVAVWAKKNDTRITTFGNFLRRTRLDEMPQFFNIIKGDMSLIGPRPERPEFVKDLEDKIPFYAIRHVVRPGLTGWAQVNYPYANTIEEQETKLRYDLYYIKERSAFLDFKIFIKTFTTVLYFKGQ</sequence>
<dbReference type="NCBIfam" id="TIGR03025">
    <property type="entry name" value="EPS_sugtrans"/>
    <property type="match status" value="1"/>
</dbReference>
<keyword evidence="5 7" id="KW-1133">Transmembrane helix</keyword>
<evidence type="ECO:0000256" key="6">
    <source>
        <dbReference type="ARBA" id="ARBA00023136"/>
    </source>
</evidence>
<reference evidence="9 10" key="1">
    <citation type="journal article" date="2014" name="Int. J. Syst. Evol. Microbiol.">
        <title>Complete genome sequence of Corynebacterium casei LMG S-19264T (=DSM 44701T), isolated from a smear-ripened cheese.</title>
        <authorList>
            <consortium name="US DOE Joint Genome Institute (JGI-PGF)"/>
            <person name="Walter F."/>
            <person name="Albersmeier A."/>
            <person name="Kalinowski J."/>
            <person name="Ruckert C."/>
        </authorList>
    </citation>
    <scope>NUCLEOTIDE SEQUENCE [LARGE SCALE GENOMIC DNA]</scope>
    <source>
        <strain evidence="9 10">CECT 8670</strain>
    </source>
</reference>
<comment type="similarity">
    <text evidence="2">Belongs to the bacterial sugar transferase family.</text>
</comment>
<evidence type="ECO:0000256" key="1">
    <source>
        <dbReference type="ARBA" id="ARBA00004141"/>
    </source>
</evidence>
<dbReference type="PANTHER" id="PTHR30576">
    <property type="entry name" value="COLANIC BIOSYNTHESIS UDP-GLUCOSE LIPID CARRIER TRANSFERASE"/>
    <property type="match status" value="1"/>
</dbReference>
<dbReference type="PANTHER" id="PTHR30576:SF0">
    <property type="entry name" value="UNDECAPRENYL-PHOSPHATE N-ACETYLGALACTOSAMINYL 1-PHOSPHATE TRANSFERASE-RELATED"/>
    <property type="match status" value="1"/>
</dbReference>
<evidence type="ECO:0000313" key="10">
    <source>
        <dbReference type="Proteomes" id="UP001228636"/>
    </source>
</evidence>
<dbReference type="GO" id="GO:0016780">
    <property type="term" value="F:phosphotransferase activity, for other substituted phosphate groups"/>
    <property type="evidence" value="ECO:0007669"/>
    <property type="project" value="TreeGrafter"/>
</dbReference>
<keyword evidence="4 7" id="KW-0812">Transmembrane</keyword>
<organism evidence="9 10">
    <name type="scientific">Polaribacter sejongensis</name>
    <dbReference type="NCBI Taxonomy" id="985043"/>
    <lineage>
        <taxon>Bacteria</taxon>
        <taxon>Pseudomonadati</taxon>
        <taxon>Bacteroidota</taxon>
        <taxon>Flavobacteriia</taxon>
        <taxon>Flavobacteriales</taxon>
        <taxon>Flavobacteriaceae</taxon>
    </lineage>
</organism>
<comment type="caution">
    <text evidence="9">The sequence shown here is derived from an EMBL/GenBank/DDBJ whole genome shotgun (WGS) entry which is preliminary data.</text>
</comment>
<keyword evidence="3" id="KW-0808">Transferase</keyword>
<dbReference type="Pfam" id="PF02397">
    <property type="entry name" value="Bac_transf"/>
    <property type="match status" value="1"/>
</dbReference>
<comment type="subcellular location">
    <subcellularLocation>
        <location evidence="1">Membrane</location>
        <topology evidence="1">Multi-pass membrane protein</topology>
    </subcellularLocation>
</comment>
<evidence type="ECO:0000256" key="7">
    <source>
        <dbReference type="SAM" id="Phobius"/>
    </source>
</evidence>
<evidence type="ECO:0000259" key="8">
    <source>
        <dbReference type="Pfam" id="PF02397"/>
    </source>
</evidence>
<dbReference type="AlphaFoldDB" id="A0AAJ1QVL7"/>
<dbReference type="Pfam" id="PF13727">
    <property type="entry name" value="CoA_binding_3"/>
    <property type="match status" value="1"/>
</dbReference>
<accession>A0AAJ1QVL7</accession>
<proteinExistence type="inferred from homology"/>
<dbReference type="GO" id="GO:0016020">
    <property type="term" value="C:membrane"/>
    <property type="evidence" value="ECO:0007669"/>
    <property type="project" value="UniProtKB-SubCell"/>
</dbReference>
<evidence type="ECO:0000256" key="2">
    <source>
        <dbReference type="ARBA" id="ARBA00006464"/>
    </source>
</evidence>
<name>A0AAJ1QVL7_9FLAO</name>
<dbReference type="InterPro" id="IPR003362">
    <property type="entry name" value="Bact_transf"/>
</dbReference>
<feature type="transmembrane region" description="Helical" evidence="7">
    <location>
        <begin position="113"/>
        <end position="135"/>
    </location>
</feature>